<proteinExistence type="predicted"/>
<organism evidence="1 2">
    <name type="scientific">Silvibacterium bohemicum</name>
    <dbReference type="NCBI Taxonomy" id="1577686"/>
    <lineage>
        <taxon>Bacteria</taxon>
        <taxon>Pseudomonadati</taxon>
        <taxon>Acidobacteriota</taxon>
        <taxon>Terriglobia</taxon>
        <taxon>Terriglobales</taxon>
        <taxon>Acidobacteriaceae</taxon>
        <taxon>Silvibacterium</taxon>
    </lineage>
</organism>
<name>A0A841JX78_9BACT</name>
<dbReference type="RefSeq" id="WP_050059026.1">
    <property type="nucleotide sequence ID" value="NZ_JACHEK010000004.1"/>
</dbReference>
<dbReference type="AlphaFoldDB" id="A0A841JX78"/>
<protein>
    <submittedName>
        <fullName evidence="1">Uncharacterized protein</fullName>
    </submittedName>
</protein>
<reference evidence="1 2" key="1">
    <citation type="submission" date="2020-08" db="EMBL/GenBank/DDBJ databases">
        <title>Genomic Encyclopedia of Type Strains, Phase IV (KMG-IV): sequencing the most valuable type-strain genomes for metagenomic binning, comparative biology and taxonomic classification.</title>
        <authorList>
            <person name="Goeker M."/>
        </authorList>
    </citation>
    <scope>NUCLEOTIDE SEQUENCE [LARGE SCALE GENOMIC DNA]</scope>
    <source>
        <strain evidence="1 2">DSM 103733</strain>
    </source>
</reference>
<dbReference type="EMBL" id="JACHEK010000004">
    <property type="protein sequence ID" value="MBB6144339.1"/>
    <property type="molecule type" value="Genomic_DNA"/>
</dbReference>
<dbReference type="Proteomes" id="UP000538666">
    <property type="component" value="Unassembled WGS sequence"/>
</dbReference>
<comment type="caution">
    <text evidence="1">The sequence shown here is derived from an EMBL/GenBank/DDBJ whole genome shotgun (WGS) entry which is preliminary data.</text>
</comment>
<accession>A0A841JX78</accession>
<evidence type="ECO:0000313" key="1">
    <source>
        <dbReference type="EMBL" id="MBB6144339.1"/>
    </source>
</evidence>
<keyword evidence="2" id="KW-1185">Reference proteome</keyword>
<gene>
    <name evidence="1" type="ORF">HNQ77_002291</name>
</gene>
<evidence type="ECO:0000313" key="2">
    <source>
        <dbReference type="Proteomes" id="UP000538666"/>
    </source>
</evidence>
<sequence>MSNYFVVEDGKQIASLASLYGAAKLWEENQARRVYHIAPTGPVGPDAWQRGEEVTPIDLREALNT</sequence>